<accession>A7IXY4</accession>
<keyword evidence="2" id="KW-1185">Reference proteome</keyword>
<sequence length="81" mass="9346">MCSRRYHNAFRYEVFDCRRSFSVITIATATDAIIDCVPDVVVHTVDSVHVSIRRFTTTIHTISIVKVIVLFFCQIEIFIHA</sequence>
<organism evidence="1 2">
    <name type="scientific">Paramecium bursaria Chlorella virus NY2A</name>
    <name type="common">PBCV-NY2A</name>
    <dbReference type="NCBI Taxonomy" id="46021"/>
    <lineage>
        <taxon>Viruses</taxon>
        <taxon>Varidnaviria</taxon>
        <taxon>Bamfordvirae</taxon>
        <taxon>Nucleocytoviricota</taxon>
        <taxon>Megaviricetes</taxon>
        <taxon>Algavirales</taxon>
        <taxon>Phycodnaviridae</taxon>
        <taxon>Chlorovirus</taxon>
        <taxon>Chlorovirus americanus</taxon>
    </lineage>
</organism>
<dbReference type="Proteomes" id="UP000202419">
    <property type="component" value="Segment"/>
</dbReference>
<evidence type="ECO:0000313" key="1">
    <source>
        <dbReference type="EMBL" id="ABT15208.1"/>
    </source>
</evidence>
<organismHost>
    <name type="scientific">Chlorella</name>
    <dbReference type="NCBI Taxonomy" id="3071"/>
</organismHost>
<dbReference type="RefSeq" id="YP_001498005.1">
    <property type="nucleotide sequence ID" value="NC_009898.1"/>
</dbReference>
<dbReference type="KEGG" id="vg:5659139"/>
<protein>
    <submittedName>
        <fullName evidence="1">Uncharacterized protein b809L</fullName>
    </submittedName>
</protein>
<proteinExistence type="predicted"/>
<name>A7IXY4_PBCVN</name>
<gene>
    <name evidence="1" type="primary">b809L</name>
    <name evidence="1" type="ORF">NY2A_b809L</name>
</gene>
<reference evidence="1 2" key="1">
    <citation type="journal article" date="2007" name="Virology">
        <title>Sequence and annotation of the 369-kb NY-2A and the 345-kb AR158 viruses that infect Chlorella NC64A.</title>
        <authorList>
            <person name="Fitzgerald L.A."/>
            <person name="Graves M.V."/>
            <person name="Li X."/>
            <person name="Feldblyum T."/>
            <person name="Nierman W.C."/>
            <person name="Van Etten J.L."/>
        </authorList>
    </citation>
    <scope>NUCLEOTIDE SEQUENCE [LARGE SCALE GENOMIC DNA]</scope>
    <source>
        <strain evidence="1 2">NY-2A</strain>
    </source>
</reference>
<dbReference type="GeneID" id="5659139"/>
<evidence type="ECO:0000313" key="2">
    <source>
        <dbReference type="Proteomes" id="UP000202419"/>
    </source>
</evidence>
<dbReference type="EMBL" id="DQ491002">
    <property type="protein sequence ID" value="ABT15208.1"/>
    <property type="molecule type" value="Genomic_DNA"/>
</dbReference>